<feature type="compositionally biased region" description="Basic and acidic residues" evidence="1">
    <location>
        <begin position="29"/>
        <end position="42"/>
    </location>
</feature>
<keyword evidence="3" id="KW-1185">Reference proteome</keyword>
<dbReference type="Proteomes" id="UP000231279">
    <property type="component" value="Unassembled WGS sequence"/>
</dbReference>
<gene>
    <name evidence="2" type="ORF">CDL12_16882</name>
</gene>
<sequence length="243" mass="26329">MWQVLLAAAAAAGSGILAKKLMNPFETEKPFSHFNQNDRESEQNNESFQPQDLVLSSNNTFQEKRDATGEDGEIFRFSSAQRRHDLKKKTGCKLIGIKKNGGAKKGKKSRVVEGGENELERGNGTAKRISVCLKKRKTGKNVAGKCESCASKDSSFSWGVGVGIMYMMSAGKAEISRLNSTMGETSKIVEELKAEISRRKSSCNVHASVAANEAEANKKHVEGNYSGRLVTKPGECGSSLCMG</sequence>
<dbReference type="InterPro" id="IPR040348">
    <property type="entry name" value="POLAR-like"/>
</dbReference>
<name>A0A2G9GZ17_9LAMI</name>
<comment type="caution">
    <text evidence="2">The sequence shown here is derived from an EMBL/GenBank/DDBJ whole genome shotgun (WGS) entry which is preliminary data.</text>
</comment>
<accession>A0A2G9GZ17</accession>
<reference evidence="3" key="1">
    <citation type="journal article" date="2018" name="Gigascience">
        <title>Genome assembly of the Pink Ipe (Handroanthus impetiginosus, Bignoniaceae), a highly valued, ecologically keystone Neotropical timber forest tree.</title>
        <authorList>
            <person name="Silva-Junior O.B."/>
            <person name="Grattapaglia D."/>
            <person name="Novaes E."/>
            <person name="Collevatti R.G."/>
        </authorList>
    </citation>
    <scope>NUCLEOTIDE SEQUENCE [LARGE SCALE GENOMIC DNA]</scope>
    <source>
        <strain evidence="3">cv. UFG-1</strain>
    </source>
</reference>
<feature type="region of interest" description="Disordered" evidence="1">
    <location>
        <begin position="29"/>
        <end position="57"/>
    </location>
</feature>
<dbReference type="GO" id="GO:0008356">
    <property type="term" value="P:asymmetric cell division"/>
    <property type="evidence" value="ECO:0007669"/>
    <property type="project" value="InterPro"/>
</dbReference>
<proteinExistence type="predicted"/>
<evidence type="ECO:0000313" key="3">
    <source>
        <dbReference type="Proteomes" id="UP000231279"/>
    </source>
</evidence>
<evidence type="ECO:0000313" key="2">
    <source>
        <dbReference type="EMBL" id="PIN10527.1"/>
    </source>
</evidence>
<dbReference type="OrthoDB" id="1657181at2759"/>
<organism evidence="2 3">
    <name type="scientific">Handroanthus impetiginosus</name>
    <dbReference type="NCBI Taxonomy" id="429701"/>
    <lineage>
        <taxon>Eukaryota</taxon>
        <taxon>Viridiplantae</taxon>
        <taxon>Streptophyta</taxon>
        <taxon>Embryophyta</taxon>
        <taxon>Tracheophyta</taxon>
        <taxon>Spermatophyta</taxon>
        <taxon>Magnoliopsida</taxon>
        <taxon>eudicotyledons</taxon>
        <taxon>Gunneridae</taxon>
        <taxon>Pentapetalae</taxon>
        <taxon>asterids</taxon>
        <taxon>lamiids</taxon>
        <taxon>Lamiales</taxon>
        <taxon>Bignoniaceae</taxon>
        <taxon>Crescentiina</taxon>
        <taxon>Tabebuia alliance</taxon>
        <taxon>Handroanthus</taxon>
    </lineage>
</organism>
<dbReference type="AlphaFoldDB" id="A0A2G9GZ17"/>
<dbReference type="PANTHER" id="PTHR33476:SF4">
    <property type="entry name" value="POLAR LOCALIZATION DURING ASYMMETRIC DIVISION AND PROTEIN"/>
    <property type="match status" value="1"/>
</dbReference>
<dbReference type="PANTHER" id="PTHR33476">
    <property type="entry name" value="EMB|CAB62613.1"/>
    <property type="match status" value="1"/>
</dbReference>
<feature type="compositionally biased region" description="Polar residues" evidence="1">
    <location>
        <begin position="44"/>
        <end position="57"/>
    </location>
</feature>
<evidence type="ECO:0000256" key="1">
    <source>
        <dbReference type="SAM" id="MobiDB-lite"/>
    </source>
</evidence>
<protein>
    <submittedName>
        <fullName evidence="2">Uncharacterized protein</fullName>
    </submittedName>
</protein>
<dbReference type="EMBL" id="NKXS01003205">
    <property type="protein sequence ID" value="PIN10527.1"/>
    <property type="molecule type" value="Genomic_DNA"/>
</dbReference>